<comment type="caution">
    <text evidence="1">The sequence shown here is derived from an EMBL/GenBank/DDBJ whole genome shotgun (WGS) entry which is preliminary data.</text>
</comment>
<organism evidence="1 2">
    <name type="scientific">Puccinia sorghi</name>
    <dbReference type="NCBI Taxonomy" id="27349"/>
    <lineage>
        <taxon>Eukaryota</taxon>
        <taxon>Fungi</taxon>
        <taxon>Dikarya</taxon>
        <taxon>Basidiomycota</taxon>
        <taxon>Pucciniomycotina</taxon>
        <taxon>Pucciniomycetes</taxon>
        <taxon>Pucciniales</taxon>
        <taxon>Pucciniaceae</taxon>
        <taxon>Puccinia</taxon>
    </lineage>
</organism>
<protein>
    <submittedName>
        <fullName evidence="1">Putative signal peptide protein</fullName>
    </submittedName>
</protein>
<proteinExistence type="predicted"/>
<reference evidence="1 2" key="1">
    <citation type="submission" date="2015-08" db="EMBL/GenBank/DDBJ databases">
        <title>Next Generation Sequencing and Analysis of the Genome of Puccinia sorghi L Schw, the Causal Agent of Maize Common Rust.</title>
        <authorList>
            <person name="Rochi L."/>
            <person name="Burguener G."/>
            <person name="Darino M."/>
            <person name="Turjanski A."/>
            <person name="Kreff E."/>
            <person name="Dieguez M.J."/>
            <person name="Sacco F."/>
        </authorList>
    </citation>
    <scope>NUCLEOTIDE SEQUENCE [LARGE SCALE GENOMIC DNA]</scope>
    <source>
        <strain evidence="1 2">RO10H11247</strain>
    </source>
</reference>
<gene>
    <name evidence="1" type="ORF">VP01_3136g3</name>
</gene>
<evidence type="ECO:0000313" key="1">
    <source>
        <dbReference type="EMBL" id="KNZ53782.1"/>
    </source>
</evidence>
<dbReference type="EMBL" id="LAVV01008098">
    <property type="protein sequence ID" value="KNZ53782.1"/>
    <property type="molecule type" value="Genomic_DNA"/>
</dbReference>
<dbReference type="VEuPathDB" id="FungiDB:VP01_3136g3"/>
<dbReference type="Proteomes" id="UP000037035">
    <property type="component" value="Unassembled WGS sequence"/>
</dbReference>
<name>A0A0L6UZU8_9BASI</name>
<evidence type="ECO:0000313" key="2">
    <source>
        <dbReference type="Proteomes" id="UP000037035"/>
    </source>
</evidence>
<dbReference type="AlphaFoldDB" id="A0A0L6UZU8"/>
<accession>A0A0L6UZU8</accession>
<keyword evidence="2" id="KW-1185">Reference proteome</keyword>
<sequence length="57" mass="6580">MEFGWQLAWSMPHVNCRQLSEFFFAVLCGSYTEDATSWVTASVTWPVTVWTDKLESC</sequence>